<evidence type="ECO:0000313" key="2">
    <source>
        <dbReference type="Proteomes" id="UP001386955"/>
    </source>
</evidence>
<dbReference type="Gene3D" id="1.25.40.10">
    <property type="entry name" value="Tetratricopeptide repeat domain"/>
    <property type="match status" value="1"/>
</dbReference>
<gene>
    <name evidence="1" type="ORF">VNO78_15808</name>
</gene>
<dbReference type="PANTHER" id="PTHR47868">
    <property type="entry name" value="OS05G0457700 PROTEIN"/>
    <property type="match status" value="1"/>
</dbReference>
<dbReference type="GO" id="GO:0005739">
    <property type="term" value="C:mitochondrion"/>
    <property type="evidence" value="ECO:0007669"/>
    <property type="project" value="TreeGrafter"/>
</dbReference>
<proteinExistence type="predicted"/>
<name>A0AAN9SFN2_PSOTE</name>
<evidence type="ECO:0000313" key="1">
    <source>
        <dbReference type="EMBL" id="KAK7395257.1"/>
    </source>
</evidence>
<reference evidence="1 2" key="1">
    <citation type="submission" date="2024-01" db="EMBL/GenBank/DDBJ databases">
        <title>The genomes of 5 underutilized Papilionoideae crops provide insights into root nodulation and disease resistanc.</title>
        <authorList>
            <person name="Jiang F."/>
        </authorList>
    </citation>
    <scope>NUCLEOTIDE SEQUENCE [LARGE SCALE GENOMIC DNA]</scope>
    <source>
        <strain evidence="1">DUOXIRENSHENG_FW03</strain>
        <tissue evidence="1">Leaves</tissue>
    </source>
</reference>
<dbReference type="EMBL" id="JAYMYS010000004">
    <property type="protein sequence ID" value="KAK7395257.1"/>
    <property type="molecule type" value="Genomic_DNA"/>
</dbReference>
<comment type="caution">
    <text evidence="1">The sequence shown here is derived from an EMBL/GenBank/DDBJ whole genome shotgun (WGS) entry which is preliminary data.</text>
</comment>
<dbReference type="AlphaFoldDB" id="A0AAN9SFN2"/>
<dbReference type="InterPro" id="IPR011990">
    <property type="entry name" value="TPR-like_helical_dom_sf"/>
</dbReference>
<organism evidence="1 2">
    <name type="scientific">Psophocarpus tetragonolobus</name>
    <name type="common">Winged bean</name>
    <name type="synonym">Dolichos tetragonolobus</name>
    <dbReference type="NCBI Taxonomy" id="3891"/>
    <lineage>
        <taxon>Eukaryota</taxon>
        <taxon>Viridiplantae</taxon>
        <taxon>Streptophyta</taxon>
        <taxon>Embryophyta</taxon>
        <taxon>Tracheophyta</taxon>
        <taxon>Spermatophyta</taxon>
        <taxon>Magnoliopsida</taxon>
        <taxon>eudicotyledons</taxon>
        <taxon>Gunneridae</taxon>
        <taxon>Pentapetalae</taxon>
        <taxon>rosids</taxon>
        <taxon>fabids</taxon>
        <taxon>Fabales</taxon>
        <taxon>Fabaceae</taxon>
        <taxon>Papilionoideae</taxon>
        <taxon>50 kb inversion clade</taxon>
        <taxon>NPAAA clade</taxon>
        <taxon>indigoferoid/millettioid clade</taxon>
        <taxon>Phaseoleae</taxon>
        <taxon>Psophocarpus</taxon>
    </lineage>
</organism>
<dbReference type="Proteomes" id="UP001386955">
    <property type="component" value="Unassembled WGS sequence"/>
</dbReference>
<dbReference type="SUPFAM" id="SSF48452">
    <property type="entry name" value="TPR-like"/>
    <property type="match status" value="1"/>
</dbReference>
<dbReference type="PANTHER" id="PTHR47868:SF2">
    <property type="entry name" value="OS05G0457700 PROTEIN"/>
    <property type="match status" value="1"/>
</dbReference>
<keyword evidence="2" id="KW-1185">Reference proteome</keyword>
<protein>
    <recommendedName>
        <fullName evidence="3">Tetratricopeptide repeat (TPR)-like superfamily protein</fullName>
    </recommendedName>
</protein>
<sequence length="429" mass="47156">MLRIASRLSSRVSPSTALTPNPCLTCLSPLPASSFRPFTTGLELEANMVVPDAIRMINYALKQWRAERSLGAYRLGLSVLRICMTNELTAGNEPSRENSKGIAMLAMSTLLFERGEYTEAIEKLEDVQQLTNSYLGVRVAALETQAGLHLLLRQDDLAAAVSDKCLKLVENQQQATDYEAQFVRARALKGLIELVNGNVDSAEDFFDKSLRDKYCDGTAGLSYAEFLHKKQDYAAAKEVYRYVVQGAIEVKKAGRPYLGAGNMSIDELIVGCMCALGQLEAFKGNFSQAEYHMSQAISRAEEAYGDSKHATVGVALTSIALMYKQKAIHERASSLLIQEGLYRKVLDILKVPSEETDSEGGAPSVGRSEVVALAKGAYAEVLSVQENRKGEGEKMKNLAESIWQNRRMSLTDALDSNTNIIDSRICRLL</sequence>
<accession>A0AAN9SFN2</accession>
<evidence type="ECO:0008006" key="3">
    <source>
        <dbReference type="Google" id="ProtNLM"/>
    </source>
</evidence>